<dbReference type="RefSeq" id="WP_310520148.1">
    <property type="nucleotide sequence ID" value="NZ_BAABBS010000003.1"/>
</dbReference>
<feature type="domain" description="Stress-response A/B barrel" evidence="1">
    <location>
        <begin position="2"/>
        <end position="97"/>
    </location>
</feature>
<accession>A0ABU1FIF8</accession>
<protein>
    <submittedName>
        <fullName evidence="2">Dabb family protein</fullName>
    </submittedName>
</protein>
<gene>
    <name evidence="2" type="ORF">RH861_05605</name>
</gene>
<dbReference type="Proteomes" id="UP001260072">
    <property type="component" value="Unassembled WGS sequence"/>
</dbReference>
<comment type="caution">
    <text evidence="2">The sequence shown here is derived from an EMBL/GenBank/DDBJ whole genome shotgun (WGS) entry which is preliminary data.</text>
</comment>
<evidence type="ECO:0000313" key="3">
    <source>
        <dbReference type="Proteomes" id="UP001260072"/>
    </source>
</evidence>
<sequence length="100" mass="10964">MIRHIVLFKLTDRSPHGAAEQVETLRSALEPLAASVPGVLGLRVSADTTSIATHWDAALETEHASWEDLAAYQAHPEHRRAVEAIDPVVTERAVVDYEVT</sequence>
<keyword evidence="3" id="KW-1185">Reference proteome</keyword>
<evidence type="ECO:0000259" key="1">
    <source>
        <dbReference type="PROSITE" id="PS51502"/>
    </source>
</evidence>
<proteinExistence type="predicted"/>
<name>A0ABU1FIF8_9MICO</name>
<dbReference type="SUPFAM" id="SSF54909">
    <property type="entry name" value="Dimeric alpha+beta barrel"/>
    <property type="match status" value="1"/>
</dbReference>
<dbReference type="PANTHER" id="PTHR37832">
    <property type="entry name" value="BLL2683 PROTEIN"/>
    <property type="match status" value="1"/>
</dbReference>
<evidence type="ECO:0000313" key="2">
    <source>
        <dbReference type="EMBL" id="MDR5691538.1"/>
    </source>
</evidence>
<organism evidence="2 3">
    <name type="scientific">Agromyces indicus</name>
    <dbReference type="NCBI Taxonomy" id="758919"/>
    <lineage>
        <taxon>Bacteria</taxon>
        <taxon>Bacillati</taxon>
        <taxon>Actinomycetota</taxon>
        <taxon>Actinomycetes</taxon>
        <taxon>Micrococcales</taxon>
        <taxon>Microbacteriaceae</taxon>
        <taxon>Agromyces</taxon>
    </lineage>
</organism>
<dbReference type="Gene3D" id="3.30.70.100">
    <property type="match status" value="1"/>
</dbReference>
<reference evidence="3" key="1">
    <citation type="submission" date="2023-07" db="EMBL/GenBank/DDBJ databases">
        <title>Description of three actinobacteria isolated from air of manufacturing shop in a pharmaceutical factory.</title>
        <authorList>
            <person name="Zhang D.-F."/>
        </authorList>
    </citation>
    <scope>NUCLEOTIDE SEQUENCE [LARGE SCALE GENOMIC DNA]</scope>
    <source>
        <strain evidence="3">CCTCC AB 2011122</strain>
    </source>
</reference>
<dbReference type="SMART" id="SM00886">
    <property type="entry name" value="Dabb"/>
    <property type="match status" value="1"/>
</dbReference>
<dbReference type="Pfam" id="PF07876">
    <property type="entry name" value="Dabb"/>
    <property type="match status" value="1"/>
</dbReference>
<dbReference type="EMBL" id="JAVKGS010000001">
    <property type="protein sequence ID" value="MDR5691538.1"/>
    <property type="molecule type" value="Genomic_DNA"/>
</dbReference>
<dbReference type="InterPro" id="IPR011008">
    <property type="entry name" value="Dimeric_a/b-barrel"/>
</dbReference>
<dbReference type="PROSITE" id="PS51502">
    <property type="entry name" value="S_R_A_B_BARREL"/>
    <property type="match status" value="1"/>
</dbReference>
<dbReference type="InterPro" id="IPR013097">
    <property type="entry name" value="Dabb"/>
</dbReference>
<dbReference type="PANTHER" id="PTHR37832:SF1">
    <property type="entry name" value="STRESS-RESPONSE A_B BARREL DOMAIN-CONTAINING PROTEIN"/>
    <property type="match status" value="1"/>
</dbReference>